<dbReference type="Proteomes" id="UP000194933">
    <property type="component" value="Unassembled WGS sequence"/>
</dbReference>
<comment type="caution">
    <text evidence="2">The sequence shown here is derived from an EMBL/GenBank/DDBJ whole genome shotgun (WGS) entry which is preliminary data.</text>
</comment>
<evidence type="ECO:0000256" key="1">
    <source>
        <dbReference type="SAM" id="Phobius"/>
    </source>
</evidence>
<proteinExistence type="predicted"/>
<protein>
    <submittedName>
        <fullName evidence="2">Uncharacterized protein</fullName>
    </submittedName>
</protein>
<accession>A0A242JWA7</accession>
<evidence type="ECO:0000313" key="2">
    <source>
        <dbReference type="EMBL" id="OTP09606.1"/>
    </source>
</evidence>
<evidence type="ECO:0000313" key="3">
    <source>
        <dbReference type="Proteomes" id="UP000194933"/>
    </source>
</evidence>
<dbReference type="AlphaFoldDB" id="A0A242JWA7"/>
<keyword evidence="1" id="KW-1133">Transmembrane helix</keyword>
<reference evidence="2 3" key="1">
    <citation type="submission" date="2017-05" db="EMBL/GenBank/DDBJ databases">
        <title>The Genome Sequence of Enterococcus sp. 10A9_DIV0425.</title>
        <authorList>
            <consortium name="The Broad Institute Genomics Platform"/>
            <consortium name="The Broad Institute Genomic Center for Infectious Diseases"/>
            <person name="Earl A."/>
            <person name="Manson A."/>
            <person name="Schwartman J."/>
            <person name="Gilmore M."/>
            <person name="Abouelleil A."/>
            <person name="Cao P."/>
            <person name="Chapman S."/>
            <person name="Cusick C."/>
            <person name="Shea T."/>
            <person name="Young S."/>
            <person name="Neafsey D."/>
            <person name="Nusbaum C."/>
            <person name="Birren B."/>
        </authorList>
    </citation>
    <scope>NUCLEOTIDE SEQUENCE [LARGE SCALE GENOMIC DNA]</scope>
    <source>
        <strain evidence="2 3">10A9_DIV0425</strain>
    </source>
</reference>
<feature type="transmembrane region" description="Helical" evidence="1">
    <location>
        <begin position="57"/>
        <end position="77"/>
    </location>
</feature>
<sequence>MVNSAKQKGIHENCFSNFCELQLIFEGVASDPAIYTCLERETRVNHTFVSRSFYTSLVFHFLVLYVNIIYSFTYRLIIGVLL</sequence>
<gene>
    <name evidence="2" type="ORF">A5844_002385</name>
</gene>
<keyword evidence="1" id="KW-0472">Membrane</keyword>
<dbReference type="STRING" id="1987383.A5844_002385"/>
<organism evidence="2 3">
    <name type="scientific">Candidatus Enterococcus wittei</name>
    <dbReference type="NCBI Taxonomy" id="1987383"/>
    <lineage>
        <taxon>Bacteria</taxon>
        <taxon>Bacillati</taxon>
        <taxon>Bacillota</taxon>
        <taxon>Bacilli</taxon>
        <taxon>Lactobacillales</taxon>
        <taxon>Enterococcaceae</taxon>
        <taxon>Enterococcus</taxon>
    </lineage>
</organism>
<keyword evidence="3" id="KW-1185">Reference proteome</keyword>
<dbReference type="EMBL" id="NGMO01000004">
    <property type="protein sequence ID" value="OTP09606.1"/>
    <property type="molecule type" value="Genomic_DNA"/>
</dbReference>
<name>A0A242JWA7_9ENTE</name>
<keyword evidence="1" id="KW-0812">Transmembrane</keyword>